<sequence length="305" mass="34453">MMDVSERQNRPSSGGDERTLCAPDGEPRCFGCCPPIRPAGYDPLDWAGSLRRELSDHRSRFLAGPTAWGRPVVGFTCWALGFLDRKGRRAGCLLHPAQNRGTDLRYLTGYQAKCAREKCLAAGVFEVLPPEGQEFWLPVAAGLSPLYYSSRRANPLFHLLLWGCRVLEDFRFRAGSLGWTVTELLWHVPELLDSSWNPRADRYLLGQVMAARACSTQSQWMKWIFVAAEELRLRAVERFVRPGRPSHGSPCGQTSGGRPFVHRLPIEAELADFLRLRFGWYRASLEEVRKVQDSLENWLNGFGAS</sequence>
<keyword evidence="2" id="KW-1185">Reference proteome</keyword>
<reference evidence="1 2" key="2">
    <citation type="submission" date="2019-05" db="EMBL/GenBank/DDBJ databases">
        <authorList>
            <person name="Suflita J.M."/>
            <person name="Marks C.R."/>
        </authorList>
    </citation>
    <scope>NUCLEOTIDE SEQUENCE [LARGE SCALE GENOMIC DNA]</scope>
    <source>
        <strain evidence="1 2">ALDC</strain>
    </source>
</reference>
<evidence type="ECO:0000313" key="1">
    <source>
        <dbReference type="EMBL" id="QCQ21766.1"/>
    </source>
</evidence>
<name>A0A4P8L1M3_9BACT</name>
<dbReference type="EMBL" id="CP040098">
    <property type="protein sequence ID" value="QCQ21766.1"/>
    <property type="molecule type" value="Genomic_DNA"/>
</dbReference>
<protein>
    <submittedName>
        <fullName evidence="1">Uncharacterized protein</fullName>
    </submittedName>
</protein>
<dbReference type="OrthoDB" id="5516653at2"/>
<evidence type="ECO:0000313" key="2">
    <source>
        <dbReference type="Proteomes" id="UP000298602"/>
    </source>
</evidence>
<dbReference type="RefSeq" id="WP_137423735.1">
    <property type="nucleotide sequence ID" value="NZ_CP040098.1"/>
</dbReference>
<reference evidence="1 2" key="1">
    <citation type="submission" date="2019-05" db="EMBL/GenBank/DDBJ databases">
        <title>The Complete Genome Sequence of the n-alkane-degrading Desulfoglaeba alkanexedens ALDC reveals multiple alkylsuccinate synthase gene clusters.</title>
        <authorList>
            <person name="Callaghan A.V."/>
            <person name="Davidova I.A."/>
            <person name="Duncan K.E."/>
            <person name="Morris B."/>
            <person name="McInerney M.J."/>
        </authorList>
    </citation>
    <scope>NUCLEOTIDE SEQUENCE [LARGE SCALE GENOMIC DNA]</scope>
    <source>
        <strain evidence="1 2">ALDC</strain>
    </source>
</reference>
<organism evidence="1 2">
    <name type="scientific">Desulfoglaeba alkanexedens ALDC</name>
    <dbReference type="NCBI Taxonomy" id="980445"/>
    <lineage>
        <taxon>Bacteria</taxon>
        <taxon>Pseudomonadati</taxon>
        <taxon>Thermodesulfobacteriota</taxon>
        <taxon>Syntrophobacteria</taxon>
        <taxon>Syntrophobacterales</taxon>
        <taxon>Syntrophobacteraceae</taxon>
        <taxon>Desulfoglaeba</taxon>
    </lineage>
</organism>
<dbReference type="Proteomes" id="UP000298602">
    <property type="component" value="Chromosome"/>
</dbReference>
<proteinExistence type="predicted"/>
<dbReference type="KEGG" id="dax:FDQ92_05960"/>
<dbReference type="AlphaFoldDB" id="A0A4P8L1M3"/>
<gene>
    <name evidence="1" type="ORF">FDQ92_05960</name>
</gene>
<accession>A0A4P8L1M3</accession>